<sequence length="20" mass="2116">MIASLGKTDPAGLTDNYLVH</sequence>
<accession>A0A090FYA4</accession>
<proteinExistence type="predicted"/>
<protein>
    <submittedName>
        <fullName evidence="2">Uncharacterized protein</fullName>
    </submittedName>
</protein>
<reference evidence="2 3" key="1">
    <citation type="submission" date="2014-08" db="EMBL/GenBank/DDBJ databases">
        <authorList>
            <person name="Moulin Lionel"/>
        </authorList>
    </citation>
    <scope>NUCLEOTIDE SEQUENCE [LARGE SCALE GENOMIC DNA]</scope>
</reference>
<evidence type="ECO:0000313" key="3">
    <source>
        <dbReference type="Proteomes" id="UP000046122"/>
    </source>
</evidence>
<organism evidence="2 3">
    <name type="scientific">Mesorhizobium plurifarium</name>
    <dbReference type="NCBI Taxonomy" id="69974"/>
    <lineage>
        <taxon>Bacteria</taxon>
        <taxon>Pseudomonadati</taxon>
        <taxon>Pseudomonadota</taxon>
        <taxon>Alphaproteobacteria</taxon>
        <taxon>Hyphomicrobiales</taxon>
        <taxon>Phyllobacteriaceae</taxon>
        <taxon>Mesorhizobium</taxon>
    </lineage>
</organism>
<evidence type="ECO:0000313" key="2">
    <source>
        <dbReference type="EMBL" id="CDX52455.1"/>
    </source>
</evidence>
<dbReference type="EMBL" id="CCNE01000007">
    <property type="protein sequence ID" value="CDX52455.1"/>
    <property type="molecule type" value="Genomic_DNA"/>
</dbReference>
<evidence type="ECO:0000256" key="1">
    <source>
        <dbReference type="SAM" id="MobiDB-lite"/>
    </source>
</evidence>
<name>A0A090FYA4_MESPL</name>
<dbReference type="Proteomes" id="UP000046122">
    <property type="component" value="Unassembled WGS sequence"/>
</dbReference>
<feature type="region of interest" description="Disordered" evidence="1">
    <location>
        <begin position="1"/>
        <end position="20"/>
    </location>
</feature>
<gene>
    <name evidence="2" type="ORF">MPL3365_150163</name>
</gene>
<dbReference type="AlphaFoldDB" id="A0A090FYA4"/>